<dbReference type="PROSITE" id="PS00606">
    <property type="entry name" value="KS3_1"/>
    <property type="match status" value="1"/>
</dbReference>
<dbReference type="InterPro" id="IPR020841">
    <property type="entry name" value="PKS_Beta-ketoAc_synthase_dom"/>
</dbReference>
<dbReference type="CDD" id="cd00833">
    <property type="entry name" value="PKS"/>
    <property type="match status" value="1"/>
</dbReference>
<evidence type="ECO:0000259" key="6">
    <source>
        <dbReference type="PROSITE" id="PS52004"/>
    </source>
</evidence>
<proteinExistence type="predicted"/>
<dbReference type="InterPro" id="IPR032821">
    <property type="entry name" value="PKS_assoc"/>
</dbReference>
<dbReference type="InterPro" id="IPR016035">
    <property type="entry name" value="Acyl_Trfase/lysoPLipase"/>
</dbReference>
<evidence type="ECO:0008006" key="10">
    <source>
        <dbReference type="Google" id="ProtNLM"/>
    </source>
</evidence>
<gene>
    <name evidence="8" type="ORF">D9758_003565</name>
</gene>
<dbReference type="InterPro" id="IPR049900">
    <property type="entry name" value="PKS_mFAS_DH"/>
</dbReference>
<dbReference type="SUPFAM" id="SSF53901">
    <property type="entry name" value="Thiolase-like"/>
    <property type="match status" value="1"/>
</dbReference>
<evidence type="ECO:0000313" key="8">
    <source>
        <dbReference type="EMBL" id="KAF5371761.1"/>
    </source>
</evidence>
<dbReference type="SMART" id="SM00826">
    <property type="entry name" value="PKS_DH"/>
    <property type="match status" value="1"/>
</dbReference>
<dbReference type="InterPro" id="IPR049552">
    <property type="entry name" value="PKS_DH_N"/>
</dbReference>
<sequence length="1921" mass="209480">MANYAHDALAIVGIAAELPSGTESVVNLDYNEFIQFLLNGKESYERIPEERFSIDQWKGSQPGRIPAENGSFLKDIDLFDHIEFGITAKDVRAMPVSSRKLLELSFLALLDAGINYRTQNIGCFTSGINFETLQLSDIDVYEAQGSFAGIPAQVANKISYHLDLLGPSVPTDTACSSTLTAMHLAALAIHSGECKAAVVGGAQINQRLLDFVQYSQSGVLSADGKCKPFDAKADGFSRGEGAVVVIIKPLTEALVDNDKIYGTILGTGISSTGCAAPAYAPVAAAQEDAMQRAYKMAQRRPREADFVELHATGTAQGDPTEANWVGKSFQRDGKVVIGSVKGNIGHLEISSFLASLCKVCGIFETGIIPPNMNVSTPNPAIKWKEYQLEVPLCPTKLVIQSDSGRALVSISSSGIGGSTGHCVLEGPPKLPLHTSTSMPSRVPVLLVAGGLSPRSLSAVAESLENLVRLQPQYLDSISVIYGRRARQMIWRSFAVIDDRNDIKIRFSHPSLAPRSKPPVGFVFSGQGPQHLRMGSQLFAFYPSFRNTILELDAVYQRITGQSLISSTGLFDAAQHKTPVSLAEVWPISITLPAICMVQIAMHDLLISMGVQPDFIIGHSAGETALLYASGAASKSMAMEIAICRGQSLASTEEMGGSMAALSCSCDKAKELVSQLDTPDIIVDIACINTDDSVTVAGHSLYIDSLVALCKAQGIAAQKLRTNVAVHSGFMDACKNDYMTRIKAVFDRNHGPFSPTVNVYSTVTGNLLKEDFSAEYFWDNTRLPVRFSDAVHSAQETRADQQLVFIEIGAHPVLSAYLSTICPNSNVISTMRRTKQMTENFELTVFLKSLGSFVTAGFNTVDFSALNNGASPYNKSFPLPSYPFSKKKVPSMSPFLGQDNVLIQNGPLNSQRLRMNFQTHPDMAEHVMNGEPILPATGFIEMALELGANMLWDVKFHSFLSLSNNEPIAVFVKTDGMCWSVKTQKSGYDATKVERLHADGYLSTEPAFSKEVESLDVLSICARCEEVSVEGFYSDLRYFAEYGPNFQMIRSCHRSETEFLVQIDTKRVRSTPKYDYRIDPAVLDACIHVMVHPLLTGNADQKVYYLPSGFKRFFLYESGHEKITDVLYAHGSNAYWAPETLSYDVLVVNSDGHPICLFREFTVSAHAIQPNAPVHYSMNAIPCGSIHTMPRSETYSPDNLPYDSQRCLIQKDAIIYAYLRGTESFLQGSLETIDINKPKTLWIFALAGPDGGAALGFSRSLRRELLSMRVRTVIHDTPVSTADDFRDIISQLDAEGLDEDELILRADGWVLIHRLREVRPSQDSGLRREQETSISNGRKLVHVDYIQEDAHNADVWGFSGRTQDGQLVAGIYQGPVVDQWSSPDALFAPVEYRDSQNSEALASAAAGSVLSLVIGRLALDELPSDISRNGGQATALITHTDTLLGTSLVSFFTSREFSVTTLDSISSIASLLSIESTSGFDIVLSGLTDQSAVQILTAIAKDPSGVFLWNDSIRGIRAHIQRHSARLLRALHAAVEDFSRGTALKHGCPIDSLTPSTTSPNIQETGLFDAEKAYILFGGVGSLGLRIACWMYANGARNIVVTSRSGRESLVRTKNYPALRVMRYLEGLEDLTLSVESSDVTSIDALRALLAKQTCHIGGCMLLAAVLEDQPFTATTPSPDSFDRVFASKVGAFDVLRKVINISTLDFVICFTSISGLFGSAGQTNYAAANTALEATTEPYNNTFCFVAPVVLDTSIVFGDPMSKTIYNTKIRHITEWGMSTDEICQYLGDGLRRMKTNPFTLYIPPFDFNLVKNNLGVSPMFAHLIEDESTTLSSASGNFNSTGKKAEVTPKDVVLKVLDMIEEDFSSEVPLVSYGLDSLLAARLSLLLRRWAPITQLQLLADMTFDDISSRVQAASSSSDV</sequence>
<dbReference type="InterPro" id="IPR016039">
    <property type="entry name" value="Thiolase-like"/>
</dbReference>
<dbReference type="InterPro" id="IPR018201">
    <property type="entry name" value="Ketoacyl_synth_AS"/>
</dbReference>
<feature type="active site" description="Proton acceptor; for dehydratase activity" evidence="5">
    <location>
        <position position="925"/>
    </location>
</feature>
<dbReference type="SMART" id="SM00822">
    <property type="entry name" value="PKS_KR"/>
    <property type="match status" value="1"/>
</dbReference>
<dbReference type="InterPro" id="IPR001227">
    <property type="entry name" value="Ac_transferase_dom_sf"/>
</dbReference>
<keyword evidence="2" id="KW-0597">Phosphoprotein</keyword>
<dbReference type="InterPro" id="IPR020807">
    <property type="entry name" value="PKS_DH"/>
</dbReference>
<dbReference type="Gene3D" id="3.40.366.10">
    <property type="entry name" value="Malonyl-Coenzyme A Acyl Carrier Protein, domain 2"/>
    <property type="match status" value="1"/>
</dbReference>
<dbReference type="PROSITE" id="PS52019">
    <property type="entry name" value="PKS_MFAS_DH"/>
    <property type="match status" value="1"/>
</dbReference>
<feature type="domain" description="PKS/mFAS DH" evidence="7">
    <location>
        <begin position="892"/>
        <end position="1171"/>
    </location>
</feature>
<evidence type="ECO:0000256" key="4">
    <source>
        <dbReference type="ARBA" id="ARBA00023268"/>
    </source>
</evidence>
<dbReference type="Proteomes" id="UP000559256">
    <property type="component" value="Unassembled WGS sequence"/>
</dbReference>
<feature type="active site" description="Proton donor; for dehydratase activity" evidence="5">
    <location>
        <position position="1083"/>
    </location>
</feature>
<dbReference type="GO" id="GO:0004315">
    <property type="term" value="F:3-oxoacyl-[acyl-carrier-protein] synthase activity"/>
    <property type="evidence" value="ECO:0007669"/>
    <property type="project" value="InterPro"/>
</dbReference>
<dbReference type="Pfam" id="PF02801">
    <property type="entry name" value="Ketoacyl-synt_C"/>
    <property type="match status" value="1"/>
</dbReference>
<accession>A0A8H5GUZ5</accession>
<dbReference type="Pfam" id="PF00698">
    <property type="entry name" value="Acyl_transf_1"/>
    <property type="match status" value="1"/>
</dbReference>
<dbReference type="Gene3D" id="3.40.50.720">
    <property type="entry name" value="NAD(P)-binding Rossmann-like Domain"/>
    <property type="match status" value="1"/>
</dbReference>
<evidence type="ECO:0000313" key="9">
    <source>
        <dbReference type="Proteomes" id="UP000559256"/>
    </source>
</evidence>
<organism evidence="8 9">
    <name type="scientific">Tetrapyrgos nigripes</name>
    <dbReference type="NCBI Taxonomy" id="182062"/>
    <lineage>
        <taxon>Eukaryota</taxon>
        <taxon>Fungi</taxon>
        <taxon>Dikarya</taxon>
        <taxon>Basidiomycota</taxon>
        <taxon>Agaricomycotina</taxon>
        <taxon>Agaricomycetes</taxon>
        <taxon>Agaricomycetidae</taxon>
        <taxon>Agaricales</taxon>
        <taxon>Marasmiineae</taxon>
        <taxon>Marasmiaceae</taxon>
        <taxon>Tetrapyrgos</taxon>
    </lineage>
</organism>
<dbReference type="Pfam" id="PF14765">
    <property type="entry name" value="PS-DH"/>
    <property type="match status" value="1"/>
</dbReference>
<comment type="caution">
    <text evidence="8">The sequence shown here is derived from an EMBL/GenBank/DDBJ whole genome shotgun (WGS) entry which is preliminary data.</text>
</comment>
<dbReference type="SUPFAM" id="SSF52151">
    <property type="entry name" value="FabD/lysophospholipase-like"/>
    <property type="match status" value="1"/>
</dbReference>
<dbReference type="InterPro" id="IPR014043">
    <property type="entry name" value="Acyl_transferase_dom"/>
</dbReference>
<keyword evidence="1" id="KW-0596">Phosphopantetheine</keyword>
<dbReference type="OrthoDB" id="329835at2759"/>
<dbReference type="InterPro" id="IPR013968">
    <property type="entry name" value="PKS_KR"/>
</dbReference>
<evidence type="ECO:0000256" key="5">
    <source>
        <dbReference type="PROSITE-ProRule" id="PRU01363"/>
    </source>
</evidence>
<dbReference type="Pfam" id="PF00109">
    <property type="entry name" value="ketoacyl-synt"/>
    <property type="match status" value="1"/>
</dbReference>
<name>A0A8H5GUZ5_9AGAR</name>
<keyword evidence="9" id="KW-1185">Reference proteome</keyword>
<dbReference type="EMBL" id="JAACJM010000007">
    <property type="protein sequence ID" value="KAF5371761.1"/>
    <property type="molecule type" value="Genomic_DNA"/>
</dbReference>
<dbReference type="InterPro" id="IPR050091">
    <property type="entry name" value="PKS_NRPS_Biosynth_Enz"/>
</dbReference>
<dbReference type="InterPro" id="IPR014030">
    <property type="entry name" value="Ketoacyl_synth_N"/>
</dbReference>
<protein>
    <recommendedName>
        <fullName evidence="10">Polyketide synthase</fullName>
    </recommendedName>
</protein>
<dbReference type="Pfam" id="PF08659">
    <property type="entry name" value="KR"/>
    <property type="match status" value="1"/>
</dbReference>
<dbReference type="PANTHER" id="PTHR43775">
    <property type="entry name" value="FATTY ACID SYNTHASE"/>
    <property type="match status" value="1"/>
</dbReference>
<dbReference type="SMART" id="SM00827">
    <property type="entry name" value="PKS_AT"/>
    <property type="match status" value="1"/>
</dbReference>
<dbReference type="SUPFAM" id="SSF55048">
    <property type="entry name" value="Probable ACP-binding domain of malonyl-CoA ACP transacylase"/>
    <property type="match status" value="1"/>
</dbReference>
<keyword evidence="4" id="KW-0511">Multifunctional enzyme</keyword>
<feature type="domain" description="Ketosynthase family 3 (KS3)" evidence="6">
    <location>
        <begin position="6"/>
        <end position="426"/>
    </location>
</feature>
<feature type="region of interest" description="N-terminal hotdog fold" evidence="5">
    <location>
        <begin position="892"/>
        <end position="1008"/>
    </location>
</feature>
<dbReference type="PANTHER" id="PTHR43775:SF37">
    <property type="entry name" value="SI:DKEY-61P9.11"/>
    <property type="match status" value="1"/>
</dbReference>
<dbReference type="SMART" id="SM00825">
    <property type="entry name" value="PKS_KS"/>
    <property type="match status" value="1"/>
</dbReference>
<feature type="region of interest" description="C-terminal hotdog fold" evidence="5">
    <location>
        <begin position="1021"/>
        <end position="1171"/>
    </location>
</feature>
<keyword evidence="3" id="KW-0808">Transferase</keyword>
<dbReference type="Pfam" id="PF21089">
    <property type="entry name" value="PKS_DH_N"/>
    <property type="match status" value="1"/>
</dbReference>
<evidence type="ECO:0000259" key="7">
    <source>
        <dbReference type="PROSITE" id="PS52019"/>
    </source>
</evidence>
<dbReference type="GO" id="GO:0006633">
    <property type="term" value="P:fatty acid biosynthetic process"/>
    <property type="evidence" value="ECO:0007669"/>
    <property type="project" value="InterPro"/>
</dbReference>
<dbReference type="PROSITE" id="PS52004">
    <property type="entry name" value="KS3_2"/>
    <property type="match status" value="1"/>
</dbReference>
<dbReference type="InterPro" id="IPR016036">
    <property type="entry name" value="Malonyl_transacylase_ACP-bd"/>
</dbReference>
<evidence type="ECO:0000256" key="3">
    <source>
        <dbReference type="ARBA" id="ARBA00022679"/>
    </source>
</evidence>
<evidence type="ECO:0000256" key="2">
    <source>
        <dbReference type="ARBA" id="ARBA00022553"/>
    </source>
</evidence>
<dbReference type="SUPFAM" id="SSF51735">
    <property type="entry name" value="NAD(P)-binding Rossmann-fold domains"/>
    <property type="match status" value="1"/>
</dbReference>
<evidence type="ECO:0000256" key="1">
    <source>
        <dbReference type="ARBA" id="ARBA00022450"/>
    </source>
</evidence>
<dbReference type="InterPro" id="IPR042104">
    <property type="entry name" value="PKS_dehydratase_sf"/>
</dbReference>
<dbReference type="InterPro" id="IPR057326">
    <property type="entry name" value="KR_dom"/>
</dbReference>
<reference evidence="8 9" key="1">
    <citation type="journal article" date="2020" name="ISME J.">
        <title>Uncovering the hidden diversity of litter-decomposition mechanisms in mushroom-forming fungi.</title>
        <authorList>
            <person name="Floudas D."/>
            <person name="Bentzer J."/>
            <person name="Ahren D."/>
            <person name="Johansson T."/>
            <person name="Persson P."/>
            <person name="Tunlid A."/>
        </authorList>
    </citation>
    <scope>NUCLEOTIDE SEQUENCE [LARGE SCALE GENOMIC DNA]</scope>
    <source>
        <strain evidence="8 9">CBS 291.85</strain>
    </source>
</reference>
<dbReference type="GO" id="GO:0004312">
    <property type="term" value="F:fatty acid synthase activity"/>
    <property type="evidence" value="ECO:0007669"/>
    <property type="project" value="TreeGrafter"/>
</dbReference>
<dbReference type="InterPro" id="IPR049551">
    <property type="entry name" value="PKS_DH_C"/>
</dbReference>
<dbReference type="GO" id="GO:0044550">
    <property type="term" value="P:secondary metabolite biosynthetic process"/>
    <property type="evidence" value="ECO:0007669"/>
    <property type="project" value="UniProtKB-ARBA"/>
</dbReference>
<dbReference type="InterPro" id="IPR014031">
    <property type="entry name" value="Ketoacyl_synth_C"/>
</dbReference>
<dbReference type="InterPro" id="IPR036291">
    <property type="entry name" value="NAD(P)-bd_dom_sf"/>
</dbReference>
<dbReference type="Gene3D" id="3.40.47.10">
    <property type="match status" value="1"/>
</dbReference>
<dbReference type="Pfam" id="PF16197">
    <property type="entry name" value="KAsynt_C_assoc"/>
    <property type="match status" value="1"/>
</dbReference>
<dbReference type="Gene3D" id="3.10.129.110">
    <property type="entry name" value="Polyketide synthase dehydratase"/>
    <property type="match status" value="1"/>
</dbReference>